<organism evidence="3">
    <name type="scientific">Cacopsylla melanoneura</name>
    <dbReference type="NCBI Taxonomy" id="428564"/>
    <lineage>
        <taxon>Eukaryota</taxon>
        <taxon>Metazoa</taxon>
        <taxon>Ecdysozoa</taxon>
        <taxon>Arthropoda</taxon>
        <taxon>Hexapoda</taxon>
        <taxon>Insecta</taxon>
        <taxon>Pterygota</taxon>
        <taxon>Neoptera</taxon>
        <taxon>Paraneoptera</taxon>
        <taxon>Hemiptera</taxon>
        <taxon>Sternorrhyncha</taxon>
        <taxon>Psylloidea</taxon>
        <taxon>Psyllidae</taxon>
        <taxon>Psyllinae</taxon>
        <taxon>Cacopsylla</taxon>
    </lineage>
</organism>
<feature type="chain" id="PRO_5036428530" evidence="2">
    <location>
        <begin position="24"/>
        <end position="210"/>
    </location>
</feature>
<name>A0A8D8QKD2_9HEMI</name>
<feature type="signal peptide" evidence="2">
    <location>
        <begin position="1"/>
        <end position="23"/>
    </location>
</feature>
<evidence type="ECO:0000256" key="1">
    <source>
        <dbReference type="SAM" id="MobiDB-lite"/>
    </source>
</evidence>
<dbReference type="AlphaFoldDB" id="A0A8D8QKD2"/>
<feature type="region of interest" description="Disordered" evidence="1">
    <location>
        <begin position="55"/>
        <end position="77"/>
    </location>
</feature>
<protein>
    <submittedName>
        <fullName evidence="3">Uncharacterized protein</fullName>
    </submittedName>
</protein>
<evidence type="ECO:0000313" key="3">
    <source>
        <dbReference type="EMBL" id="CAG6633593.1"/>
    </source>
</evidence>
<evidence type="ECO:0000256" key="2">
    <source>
        <dbReference type="SAM" id="SignalP"/>
    </source>
</evidence>
<proteinExistence type="predicted"/>
<accession>A0A8D8QKD2</accession>
<keyword evidence="2" id="KW-0732">Signal</keyword>
<dbReference type="EMBL" id="HBUF01083121">
    <property type="protein sequence ID" value="CAG6633593.1"/>
    <property type="molecule type" value="Transcribed_RNA"/>
</dbReference>
<reference evidence="3" key="1">
    <citation type="submission" date="2021-05" db="EMBL/GenBank/DDBJ databases">
        <authorList>
            <person name="Alioto T."/>
            <person name="Alioto T."/>
            <person name="Gomez Garrido J."/>
        </authorList>
    </citation>
    <scope>NUCLEOTIDE SEQUENCE</scope>
</reference>
<sequence>MYIQGSCWSYLVLLTLYPPPTRLESEDDNKIDFYEDFRTSRPPKEKTIQYDEYGAPISTKPTRDRPKTNKRTTTQAYTGPSTFCTRTNISSVEQEALFKRISETLQDKWGTSTTEYDDCLFEDHRFDDLTDHIRKNYHMKDAATNKYMGEHMYKATSDYNRDYTDHGSPMQMVEYYAEARYNHVTNRTLVPWRESYSIIGKFDKQNITPS</sequence>
<dbReference type="EMBL" id="HBUF01236425">
    <property type="protein sequence ID" value="CAG6675371.1"/>
    <property type="molecule type" value="Transcribed_RNA"/>
</dbReference>